<dbReference type="InterPro" id="IPR036291">
    <property type="entry name" value="NAD(P)-bd_dom_sf"/>
</dbReference>
<keyword evidence="3" id="KW-1133">Transmembrane helix</keyword>
<evidence type="ECO:0000256" key="3">
    <source>
        <dbReference type="SAM" id="Phobius"/>
    </source>
</evidence>
<evidence type="ECO:0000256" key="2">
    <source>
        <dbReference type="ARBA" id="ARBA00023445"/>
    </source>
</evidence>
<keyword evidence="6" id="KW-1185">Reference proteome</keyword>
<dbReference type="Proteomes" id="UP000244855">
    <property type="component" value="Unassembled WGS sequence"/>
</dbReference>
<name>A0A2V1DF63_9PLEO</name>
<dbReference type="InterPro" id="IPR001509">
    <property type="entry name" value="Epimerase_deHydtase"/>
</dbReference>
<dbReference type="GO" id="GO:0016616">
    <property type="term" value="F:oxidoreductase activity, acting on the CH-OH group of donors, NAD or NADP as acceptor"/>
    <property type="evidence" value="ECO:0007669"/>
    <property type="project" value="TreeGrafter"/>
</dbReference>
<keyword evidence="1" id="KW-0560">Oxidoreductase</keyword>
<comment type="similarity">
    <text evidence="2">Belongs to the NAD(P)-dependent epimerase/dehydratase family. Dihydroflavonol-4-reductase subfamily.</text>
</comment>
<feature type="domain" description="NAD-dependent epimerase/dehydratase" evidence="4">
    <location>
        <begin position="8"/>
        <end position="260"/>
    </location>
</feature>
<gene>
    <name evidence="5" type="ORF">DM02DRAFT_675244</name>
</gene>
<dbReference type="OrthoDB" id="2735536at2759"/>
<dbReference type="PANTHER" id="PTHR10366">
    <property type="entry name" value="NAD DEPENDENT EPIMERASE/DEHYDRATASE"/>
    <property type="match status" value="1"/>
</dbReference>
<dbReference type="EMBL" id="KZ805484">
    <property type="protein sequence ID" value="PVH95774.1"/>
    <property type="molecule type" value="Genomic_DNA"/>
</dbReference>
<dbReference type="AlphaFoldDB" id="A0A2V1DF63"/>
<sequence length="351" mass="38490">MVPKHKLLITGITGYIGFQTLIIALQRGYSVRGVIRNHESIATLRSKSSLIARCLDNGNLDLVIVPDFLQKGGLLKHMGGITTIVHLASPLASQSEDYEHEIIVPAVKMVQVVLEAAAQTPSVSRVIITSSCVTLVPFQWNFSPDSERLYTAQDINSSPIKPYGSPMEAYWASKALARVTTRDFMKDTKLHFDFVNLLPSVVIGPDARIPADGKREELTVEARGAVMAPALSSSLNSPFPFVGVPVHVGDVARAHIDAVELDPAHANSEYILSSDTPEGVIWDRDTAVIAKKYFAKDVENKVLPLEGSLAVVKFRLDSSTTEKAFGWKHTSFEQTMKEMIMQYLQLNASST</sequence>
<evidence type="ECO:0000313" key="6">
    <source>
        <dbReference type="Proteomes" id="UP000244855"/>
    </source>
</evidence>
<evidence type="ECO:0000259" key="4">
    <source>
        <dbReference type="Pfam" id="PF01370"/>
    </source>
</evidence>
<dbReference type="SUPFAM" id="SSF51735">
    <property type="entry name" value="NAD(P)-binding Rossmann-fold domains"/>
    <property type="match status" value="1"/>
</dbReference>
<keyword evidence="3" id="KW-0472">Membrane</keyword>
<proteinExistence type="inferred from homology"/>
<dbReference type="STRING" id="97972.A0A2V1DF63"/>
<evidence type="ECO:0000313" key="5">
    <source>
        <dbReference type="EMBL" id="PVH95774.1"/>
    </source>
</evidence>
<keyword evidence="3" id="KW-0812">Transmembrane</keyword>
<accession>A0A2V1DF63</accession>
<dbReference type="InterPro" id="IPR050425">
    <property type="entry name" value="NAD(P)_dehydrat-like"/>
</dbReference>
<dbReference type="Pfam" id="PF01370">
    <property type="entry name" value="Epimerase"/>
    <property type="match status" value="1"/>
</dbReference>
<dbReference type="PANTHER" id="PTHR10366:SF564">
    <property type="entry name" value="STEROL-4-ALPHA-CARBOXYLATE 3-DEHYDROGENASE, DECARBOXYLATING"/>
    <property type="match status" value="1"/>
</dbReference>
<protein>
    <submittedName>
        <fullName evidence="5">NAD(P)-binding protein</fullName>
    </submittedName>
</protein>
<dbReference type="Gene3D" id="3.40.50.720">
    <property type="entry name" value="NAD(P)-binding Rossmann-like Domain"/>
    <property type="match status" value="1"/>
</dbReference>
<evidence type="ECO:0000256" key="1">
    <source>
        <dbReference type="ARBA" id="ARBA00023002"/>
    </source>
</evidence>
<feature type="transmembrane region" description="Helical" evidence="3">
    <location>
        <begin position="7"/>
        <end position="25"/>
    </location>
</feature>
<organism evidence="5 6">
    <name type="scientific">Periconia macrospinosa</name>
    <dbReference type="NCBI Taxonomy" id="97972"/>
    <lineage>
        <taxon>Eukaryota</taxon>
        <taxon>Fungi</taxon>
        <taxon>Dikarya</taxon>
        <taxon>Ascomycota</taxon>
        <taxon>Pezizomycotina</taxon>
        <taxon>Dothideomycetes</taxon>
        <taxon>Pleosporomycetidae</taxon>
        <taxon>Pleosporales</taxon>
        <taxon>Massarineae</taxon>
        <taxon>Periconiaceae</taxon>
        <taxon>Periconia</taxon>
    </lineage>
</organism>
<reference evidence="5 6" key="1">
    <citation type="journal article" date="2018" name="Sci. Rep.">
        <title>Comparative genomics provides insights into the lifestyle and reveals functional heterogeneity of dark septate endophytic fungi.</title>
        <authorList>
            <person name="Knapp D.G."/>
            <person name="Nemeth J.B."/>
            <person name="Barry K."/>
            <person name="Hainaut M."/>
            <person name="Henrissat B."/>
            <person name="Johnson J."/>
            <person name="Kuo A."/>
            <person name="Lim J.H.P."/>
            <person name="Lipzen A."/>
            <person name="Nolan M."/>
            <person name="Ohm R.A."/>
            <person name="Tamas L."/>
            <person name="Grigoriev I.V."/>
            <person name="Spatafora J.W."/>
            <person name="Nagy L.G."/>
            <person name="Kovacs G.M."/>
        </authorList>
    </citation>
    <scope>NUCLEOTIDE SEQUENCE [LARGE SCALE GENOMIC DNA]</scope>
    <source>
        <strain evidence="5 6">DSE2036</strain>
    </source>
</reference>